<keyword evidence="1" id="KW-0812">Transmembrane</keyword>
<dbReference type="RefSeq" id="WP_388623856.1">
    <property type="nucleotide sequence ID" value="NZ_JBIAUT010000001.1"/>
</dbReference>
<gene>
    <name evidence="2" type="ORF">ACFYZM_03130</name>
</gene>
<evidence type="ECO:0000313" key="3">
    <source>
        <dbReference type="Proteomes" id="UP001602123"/>
    </source>
</evidence>
<keyword evidence="3" id="KW-1185">Reference proteome</keyword>
<keyword evidence="1" id="KW-1133">Transmembrane helix</keyword>
<evidence type="ECO:0008006" key="4">
    <source>
        <dbReference type="Google" id="ProtNLM"/>
    </source>
</evidence>
<name>A0ABW6TVP6_9ACTN</name>
<feature type="transmembrane region" description="Helical" evidence="1">
    <location>
        <begin position="107"/>
        <end position="129"/>
    </location>
</feature>
<evidence type="ECO:0000313" key="2">
    <source>
        <dbReference type="EMBL" id="MFF4215262.1"/>
    </source>
</evidence>
<keyword evidence="1" id="KW-0472">Membrane</keyword>
<evidence type="ECO:0000256" key="1">
    <source>
        <dbReference type="SAM" id="Phobius"/>
    </source>
</evidence>
<dbReference type="EMBL" id="JBIAUT010000001">
    <property type="protein sequence ID" value="MFF4215262.1"/>
    <property type="molecule type" value="Genomic_DNA"/>
</dbReference>
<reference evidence="2 3" key="1">
    <citation type="submission" date="2024-10" db="EMBL/GenBank/DDBJ databases">
        <title>The Natural Products Discovery Center: Release of the First 8490 Sequenced Strains for Exploring Actinobacteria Biosynthetic Diversity.</title>
        <authorList>
            <person name="Kalkreuter E."/>
            <person name="Kautsar S.A."/>
            <person name="Yang D."/>
            <person name="Bader C.D."/>
            <person name="Teijaro C.N."/>
            <person name="Fluegel L."/>
            <person name="Davis C.M."/>
            <person name="Simpson J.R."/>
            <person name="Lauterbach L."/>
            <person name="Steele A.D."/>
            <person name="Gui C."/>
            <person name="Meng S."/>
            <person name="Li G."/>
            <person name="Viehrig K."/>
            <person name="Ye F."/>
            <person name="Su P."/>
            <person name="Kiefer A.F."/>
            <person name="Nichols A."/>
            <person name="Cepeda A.J."/>
            <person name="Yan W."/>
            <person name="Fan B."/>
            <person name="Jiang Y."/>
            <person name="Adhikari A."/>
            <person name="Zheng C.-J."/>
            <person name="Schuster L."/>
            <person name="Cowan T.M."/>
            <person name="Smanski M.J."/>
            <person name="Chevrette M.G."/>
            <person name="De Carvalho L.P.S."/>
            <person name="Shen B."/>
        </authorList>
    </citation>
    <scope>NUCLEOTIDE SEQUENCE [LARGE SCALE GENOMIC DNA]</scope>
    <source>
        <strain evidence="2 3">NPDC001650</strain>
    </source>
</reference>
<dbReference type="Proteomes" id="UP001602123">
    <property type="component" value="Unassembled WGS sequence"/>
</dbReference>
<sequence length="204" mass="21915">MTDYLTAANAITAAIVAMGGLRLAYISYYFTLFPFTRKGIIQAARESTVNLAQREESPEVKEKAHSVYAAVSKRQFDASVLMGTIAAATWSVLFVERENEPTADLSGVSLGLLFAGALTLISGPVLARMEGRHLSLLLRDAALYIGSNAILFSFCSMITDLVSNGWRVVALAVVAIAAVRDAADSYANWKEIKDLKSSGGESNK</sequence>
<proteinExistence type="predicted"/>
<feature type="transmembrane region" description="Helical" evidence="1">
    <location>
        <begin position="76"/>
        <end position="95"/>
    </location>
</feature>
<organism evidence="2 3">
    <name type="scientific">Streptomyces nondiastaticus</name>
    <dbReference type="NCBI Taxonomy" id="3154512"/>
    <lineage>
        <taxon>Bacteria</taxon>
        <taxon>Bacillati</taxon>
        <taxon>Actinomycetota</taxon>
        <taxon>Actinomycetes</taxon>
        <taxon>Kitasatosporales</taxon>
        <taxon>Streptomycetaceae</taxon>
        <taxon>Streptomyces</taxon>
    </lineage>
</organism>
<feature type="transmembrane region" description="Helical" evidence="1">
    <location>
        <begin position="6"/>
        <end position="30"/>
    </location>
</feature>
<protein>
    <recommendedName>
        <fullName evidence="4">Integral membrane protein</fullName>
    </recommendedName>
</protein>
<accession>A0ABW6TVP6</accession>
<comment type="caution">
    <text evidence="2">The sequence shown here is derived from an EMBL/GenBank/DDBJ whole genome shotgun (WGS) entry which is preliminary data.</text>
</comment>